<protein>
    <submittedName>
        <fullName evidence="2">Uncharacterized protein</fullName>
    </submittedName>
</protein>
<sequence length="114" mass="13003">MPRKDKISSVTMPGTIEDLIADLENERKERAARKPATAWCHHTDLSNPSQYEGRWLVRYGNLHHAQNTGYHPQPRNTLHIHEENWSGKTDHKAQTTAHTQGRFRHTASSATVDA</sequence>
<evidence type="ECO:0000256" key="1">
    <source>
        <dbReference type="SAM" id="MobiDB-lite"/>
    </source>
</evidence>
<gene>
    <name evidence="2" type="ordered locus">GDI1586</name>
</gene>
<proteinExistence type="predicted"/>
<dbReference type="KEGG" id="gdi:GDI1586"/>
<dbReference type="AlphaFoldDB" id="A9HGP2"/>
<organism evidence="2 3">
    <name type="scientific">Gluconacetobacter diazotrophicus (strain ATCC 49037 / DSM 5601 / CCUG 37298 / CIP 103539 / LMG 7603 / PAl5)</name>
    <dbReference type="NCBI Taxonomy" id="272568"/>
    <lineage>
        <taxon>Bacteria</taxon>
        <taxon>Pseudomonadati</taxon>
        <taxon>Pseudomonadota</taxon>
        <taxon>Alphaproteobacteria</taxon>
        <taxon>Acetobacterales</taxon>
        <taxon>Acetobacteraceae</taxon>
        <taxon>Gluconacetobacter</taxon>
    </lineage>
</organism>
<accession>A9HGP2</accession>
<evidence type="ECO:0000313" key="2">
    <source>
        <dbReference type="EMBL" id="CAP55529.1"/>
    </source>
</evidence>
<dbReference type="EMBL" id="AM889285">
    <property type="protein sequence ID" value="CAP55529.1"/>
    <property type="molecule type" value="Genomic_DNA"/>
</dbReference>
<dbReference type="OrthoDB" id="9994265at2"/>
<feature type="compositionally biased region" description="Basic and acidic residues" evidence="1">
    <location>
        <begin position="84"/>
        <end position="93"/>
    </location>
</feature>
<dbReference type="Proteomes" id="UP000001176">
    <property type="component" value="Chromosome"/>
</dbReference>
<reference evidence="2 3" key="1">
    <citation type="journal article" date="2009" name="BMC Genomics">
        <title>Complete genome sequence of the sugarcane nitrogen-fixing endophyte Gluconacetobacter diazotrophicus Pal5.</title>
        <authorList>
            <person name="Bertalan M."/>
            <person name="Albano R."/>
            <person name="Padua V."/>
            <person name="Rouws L."/>
            <person name="Rojas C."/>
            <person name="Hemerly A."/>
            <person name="Teixeira K."/>
            <person name="Schwab S."/>
            <person name="Araujo J."/>
            <person name="Oliveira A."/>
            <person name="Franca L."/>
            <person name="Magalhaes V."/>
            <person name="Alqueres S."/>
            <person name="Cardoso A."/>
            <person name="Almeida W."/>
            <person name="Loureiro M.M."/>
            <person name="Nogueira E."/>
            <person name="Cidade D."/>
            <person name="Oliveira D."/>
            <person name="Simao T."/>
            <person name="Macedo J."/>
            <person name="Valadao A."/>
            <person name="Dreschsel M."/>
            <person name="Freitas F."/>
            <person name="Vidal M."/>
            <person name="Guedes H."/>
            <person name="Rodrigues E."/>
            <person name="Meneses C."/>
            <person name="Brioso P."/>
            <person name="Pozzer L."/>
            <person name="Figueiredo D."/>
            <person name="Montano H."/>
            <person name="Junior J."/>
            <person name="Filho G."/>
            <person name="Flores V."/>
            <person name="Ferreira B."/>
            <person name="Branco A."/>
            <person name="Gonzalez P."/>
            <person name="Guillobel H."/>
            <person name="Lemos M."/>
            <person name="Seibel L."/>
            <person name="Macedo J."/>
            <person name="Alves-Ferreira M."/>
            <person name="Sachetto-Martins G."/>
            <person name="Coelho A."/>
            <person name="Santos E."/>
            <person name="Amaral G."/>
            <person name="Neves A."/>
            <person name="Pacheco A.B."/>
            <person name="Carvalho D."/>
            <person name="Lery L."/>
            <person name="Bisch P."/>
            <person name="Rossle S.C."/>
            <person name="Urmenyi T."/>
            <person name="Kruger W.V."/>
            <person name="Martins O."/>
            <person name="Baldani J.I."/>
            <person name="Ferreira P.C."/>
        </authorList>
    </citation>
    <scope>NUCLEOTIDE SEQUENCE [LARGE SCALE GENOMIC DNA]</scope>
    <source>
        <strain evidence="3">ATCC 49037 / DSM 5601 / CCUG 37298 / CIP 103539 / LMG 7603 / PAl5</strain>
    </source>
</reference>
<keyword evidence="3" id="KW-1185">Reference proteome</keyword>
<dbReference type="RefSeq" id="WP_012224980.1">
    <property type="nucleotide sequence ID" value="NC_010125.1"/>
</dbReference>
<name>A9HGP2_GLUDA</name>
<evidence type="ECO:0000313" key="3">
    <source>
        <dbReference type="Proteomes" id="UP000001176"/>
    </source>
</evidence>
<feature type="region of interest" description="Disordered" evidence="1">
    <location>
        <begin position="84"/>
        <end position="114"/>
    </location>
</feature>